<dbReference type="SUPFAM" id="SSF49265">
    <property type="entry name" value="Fibronectin type III"/>
    <property type="match status" value="5"/>
</dbReference>
<dbReference type="Proteomes" id="UP000887561">
    <property type="component" value="Unplaced"/>
</dbReference>
<feature type="region of interest" description="Disordered" evidence="4">
    <location>
        <begin position="3537"/>
        <end position="3557"/>
    </location>
</feature>
<dbReference type="InterPro" id="IPR002035">
    <property type="entry name" value="VWF_A"/>
</dbReference>
<dbReference type="InterPro" id="IPR003961">
    <property type="entry name" value="FN3_dom"/>
</dbReference>
<feature type="region of interest" description="Disordered" evidence="4">
    <location>
        <begin position="3440"/>
        <end position="3465"/>
    </location>
</feature>
<keyword evidence="3" id="KW-1015">Disulfide bond</keyword>
<feature type="domain" description="Fibronectin type-III" evidence="7">
    <location>
        <begin position="1674"/>
        <end position="1774"/>
    </location>
</feature>
<dbReference type="InterPro" id="IPR007110">
    <property type="entry name" value="Ig-like_dom"/>
</dbReference>
<dbReference type="InterPro" id="IPR003598">
    <property type="entry name" value="Ig_sub2"/>
</dbReference>
<dbReference type="PROSITE" id="PS50853">
    <property type="entry name" value="FN3"/>
    <property type="match status" value="8"/>
</dbReference>
<feature type="domain" description="Fibronectin type-III" evidence="7">
    <location>
        <begin position="1479"/>
        <end position="1584"/>
    </location>
</feature>
<keyword evidence="2" id="KW-0677">Repeat</keyword>
<evidence type="ECO:0000256" key="3">
    <source>
        <dbReference type="ARBA" id="ARBA00023157"/>
    </source>
</evidence>
<feature type="compositionally biased region" description="Basic and acidic residues" evidence="4">
    <location>
        <begin position="2217"/>
        <end position="2226"/>
    </location>
</feature>
<dbReference type="Gene3D" id="2.10.25.10">
    <property type="entry name" value="Laminin"/>
    <property type="match status" value="2"/>
</dbReference>
<dbReference type="WBParaSite" id="scaffold2099_cov316.g4235">
    <property type="protein sequence ID" value="scaffold2099_cov316.g4235"/>
    <property type="gene ID" value="scaffold2099_cov316.g4235"/>
</dbReference>
<feature type="domain" description="Fibronectin type-III" evidence="7">
    <location>
        <begin position="985"/>
        <end position="1095"/>
    </location>
</feature>
<dbReference type="InterPro" id="IPR000436">
    <property type="entry name" value="Sushi_SCR_CCP_dom"/>
</dbReference>
<dbReference type="PROSITE" id="PS50835">
    <property type="entry name" value="IG_LIKE"/>
    <property type="match status" value="4"/>
</dbReference>
<evidence type="ECO:0000313" key="8">
    <source>
        <dbReference type="Proteomes" id="UP000887561"/>
    </source>
</evidence>
<dbReference type="PANTHER" id="PTHR13817">
    <property type="entry name" value="TITIN"/>
    <property type="match status" value="1"/>
</dbReference>
<dbReference type="PANTHER" id="PTHR13817:SF166">
    <property type="entry name" value="NEURONAL IGCAM-RELATED"/>
    <property type="match status" value="1"/>
</dbReference>
<dbReference type="GO" id="GO:0005576">
    <property type="term" value="C:extracellular region"/>
    <property type="evidence" value="ECO:0007669"/>
    <property type="project" value="UniProtKB-SubCell"/>
</dbReference>
<feature type="domain" description="Ig-like" evidence="6">
    <location>
        <begin position="1278"/>
        <end position="1356"/>
    </location>
</feature>
<dbReference type="CDD" id="cd00063">
    <property type="entry name" value="FN3"/>
    <property type="match status" value="8"/>
</dbReference>
<evidence type="ECO:0000259" key="5">
    <source>
        <dbReference type="PROSITE" id="PS50234"/>
    </source>
</evidence>
<dbReference type="PROSITE" id="PS50234">
    <property type="entry name" value="VWFA"/>
    <property type="match status" value="3"/>
</dbReference>
<feature type="domain" description="VWFA" evidence="5">
    <location>
        <begin position="3192"/>
        <end position="3368"/>
    </location>
</feature>
<proteinExistence type="predicted"/>
<name>A0A915LWF1_MELJA</name>
<feature type="domain" description="Fibronectin type-III" evidence="7">
    <location>
        <begin position="372"/>
        <end position="469"/>
    </location>
</feature>
<dbReference type="InterPro" id="IPR050964">
    <property type="entry name" value="Striated_Muscle_Regulatory"/>
</dbReference>
<feature type="domain" description="VWFA" evidence="5">
    <location>
        <begin position="2238"/>
        <end position="2424"/>
    </location>
</feature>
<dbReference type="SUPFAM" id="SSF53300">
    <property type="entry name" value="vWA-like"/>
    <property type="match status" value="4"/>
</dbReference>
<dbReference type="CDD" id="cd01450">
    <property type="entry name" value="vWFA_subfamily_ECM"/>
    <property type="match status" value="1"/>
</dbReference>
<dbReference type="Pfam" id="PF00041">
    <property type="entry name" value="fn3"/>
    <property type="match status" value="6"/>
</dbReference>
<dbReference type="SMART" id="SM00409">
    <property type="entry name" value="IG"/>
    <property type="match status" value="2"/>
</dbReference>
<dbReference type="Gene3D" id="3.40.50.410">
    <property type="entry name" value="von Willebrand factor, type A domain"/>
    <property type="match status" value="3"/>
</dbReference>
<protein>
    <submittedName>
        <fullName evidence="9">Fibronectin type III domain protein</fullName>
    </submittedName>
</protein>
<dbReference type="InterPro" id="IPR036179">
    <property type="entry name" value="Ig-like_dom_sf"/>
</dbReference>
<comment type="subcellular location">
    <subcellularLocation>
        <location evidence="1">Secreted</location>
        <location evidence="1">Extracellular space</location>
    </subcellularLocation>
</comment>
<dbReference type="Pfam" id="PF00047">
    <property type="entry name" value="ig"/>
    <property type="match status" value="1"/>
</dbReference>
<evidence type="ECO:0000313" key="9">
    <source>
        <dbReference type="WBParaSite" id="scaffold2099_cov316.g4235"/>
    </source>
</evidence>
<feature type="domain" description="Fibronectin type-III" evidence="7">
    <location>
        <begin position="1185"/>
        <end position="1271"/>
    </location>
</feature>
<organism evidence="8 9">
    <name type="scientific">Meloidogyne javanica</name>
    <name type="common">Root-knot nematode worm</name>
    <dbReference type="NCBI Taxonomy" id="6303"/>
    <lineage>
        <taxon>Eukaryota</taxon>
        <taxon>Metazoa</taxon>
        <taxon>Ecdysozoa</taxon>
        <taxon>Nematoda</taxon>
        <taxon>Chromadorea</taxon>
        <taxon>Rhabditida</taxon>
        <taxon>Tylenchina</taxon>
        <taxon>Tylenchomorpha</taxon>
        <taxon>Tylenchoidea</taxon>
        <taxon>Meloidogynidae</taxon>
        <taxon>Meloidogyninae</taxon>
        <taxon>Meloidogyne</taxon>
        <taxon>Meloidogyne incognita group</taxon>
    </lineage>
</organism>
<feature type="domain" description="Ig-like" evidence="6">
    <location>
        <begin position="823"/>
        <end position="912"/>
    </location>
</feature>
<reference evidence="9" key="1">
    <citation type="submission" date="2022-11" db="UniProtKB">
        <authorList>
            <consortium name="WormBaseParasite"/>
        </authorList>
    </citation>
    <scope>IDENTIFICATION</scope>
</reference>
<evidence type="ECO:0000259" key="6">
    <source>
        <dbReference type="PROSITE" id="PS50835"/>
    </source>
</evidence>
<dbReference type="InterPro" id="IPR013783">
    <property type="entry name" value="Ig-like_fold"/>
</dbReference>
<dbReference type="InterPro" id="IPR036116">
    <property type="entry name" value="FN3_sf"/>
</dbReference>
<feature type="region of interest" description="Disordered" evidence="4">
    <location>
        <begin position="2111"/>
        <end position="2226"/>
    </location>
</feature>
<feature type="compositionally biased region" description="Low complexity" evidence="4">
    <location>
        <begin position="2149"/>
        <end position="2169"/>
    </location>
</feature>
<feature type="domain" description="Fibronectin type-III" evidence="7">
    <location>
        <begin position="1358"/>
        <end position="1474"/>
    </location>
</feature>
<dbReference type="SMART" id="SM00060">
    <property type="entry name" value="FN3"/>
    <property type="match status" value="9"/>
</dbReference>
<feature type="domain" description="Fibronectin type-III" evidence="7">
    <location>
        <begin position="527"/>
        <end position="627"/>
    </location>
</feature>
<evidence type="ECO:0000256" key="2">
    <source>
        <dbReference type="ARBA" id="ARBA00022737"/>
    </source>
</evidence>
<feature type="region of interest" description="Disordered" evidence="4">
    <location>
        <begin position="1080"/>
        <end position="1109"/>
    </location>
</feature>
<dbReference type="SMART" id="SM00408">
    <property type="entry name" value="IGc2"/>
    <property type="match status" value="2"/>
</dbReference>
<dbReference type="Gene3D" id="2.60.40.10">
    <property type="entry name" value="Immunoglobulins"/>
    <property type="match status" value="10"/>
</dbReference>
<keyword evidence="8" id="KW-1185">Reference proteome</keyword>
<evidence type="ECO:0000256" key="4">
    <source>
        <dbReference type="SAM" id="MobiDB-lite"/>
    </source>
</evidence>
<sequence length="3603" mass="398202">MRELHRINTDRDAISVNKKRRALKLSGFNTAKRRHILVLDAGTSINGSRCIISADQAVHFCGFAEEVNEPPILPHLNGICQKSLKSERNICYPRYEELDSSCTDAATSNERSGLVAPPVIPNAFVQVMAFVPPDNLKRLIRQYYRNHGKPYPRNETEIYSARSFLFVKYGCDPGYELQDEADTMFCRDRVWVQTPPICKGKGLCEVDNGGCISFEQNRTLECRCPKGLVLDANGKTCIKPVPKSLCRKLSGCVCSPVDEKQLSCSCPNAEKCLLVHGRPKVYLDPPPDYQVEPGGNLNITCSAVAFPFPEIVWEREQEDTTRGRADVHLTTIGTNIRSEQLLIIKQNTNFTCHAHNEIGETSRLVRVVVTGPGSAPVLRQLTAGRTRIEVHWEKPHVINRPLTAYALYFTTDPMLPIKSWSQVNVSAPAISHVIHGLNSDTLYTIRVRAHDSMGPGKLSNPVSVRTLPPAIRPFMYWESRSRNISIAQQGRHIALQHTGLYENSEFFCVAENEAGRTVQKIFVLVTGPSQPEHIRYHTEGDTIFLQWEEPRITNGPIVDYEVFYIPIVDADKPDQEWTVQRSGGPSERTLTLRPLREQTEYMVKVRALNRNGPGLFSLPFTSKTWLAPRLPTVHTVPSDQVEKRPSQEGFDVLCEAEGVPKPKILWWWENRPIEDGSGGFRIVDIASLDEQKFKAINERGLSEAQVKMIILGPGSPPDRISVRPVLDGFSVHWEPPLIPNGDVLGYSIYWSSNPDADLAEWSQKNFDSDARGATITDQQEQTPYVIRLQAFGSDGPGLISPSYEVVTGLKHIPLNVSIRVLSPSVRPEEKEGGTLVDPDQPISFECVTDGRPQPVVSWSWIPFGNTSIGSSHLTLKPDPSTFHRFISAPAEARTLTSRTLICEARNDQGQVRDGHIFRVLRPGGPPVELGSLVIDAKQPKLTLPRGELQPQTPYYVRVAAENPHGRGQLSDISRFVTLSGAPIDVPTDLSVHVEPDNTIRASWSPPIQPNGELKHYTVYFISEDKALEMPDADEKYQRWPNVQVPAKGDDIGEVVLDRDTHVILPNTVYRIRVTASNELSEGPATPKTFFRTGSGEVAPSLKLEPPDNPASVKPLDDYSVICVGTGIPAPDVWWTLGTEVNRQQGGSQLRLSKLSKDIIAVCHAQNNAGVEELTLNVQVRGPGTPPNEIVAIPLPSQILSIEWAPPDEPNGKLTGYVLHYAEVPDEKTAPADDDWNKVRVGPDANKYQLEALKAKIEGPPSESQDFDTQTGVVPPDQPLIHVDTDILKVPAGTDYTVECSANGYPPPKVFWTDADGNVVSEGSMLRVFDIRQSIDYLCVAENPGGRKETSFRIFVSGPGSAPEMSLSITKPKSILAKWDPPALPNGNITRYIVYYTSLDDQTMDLLVGQVPAKPISEWISAHLLGPAATGPGQKQALLTDFIEPDTAYAVVVQAENQDGPGPYSIQHNIRTMSRSRSSPPTHVSVEPINQTSVEVHWRLEVKNGEESPVGYEIYFVPAEKEIEEDELLSIPSWTRVSVLDPSKNSHMIWNMFEPDSEYVFKIRAFCIAKTLPDGDAPFLVVSAGGRGTEGLSVIRLLPGSDYTVFCRASGRPQPAVRWIRGGEIPIDPSTVKEDETGTKCPADPMQPGLTYHLVIENPTEGVRSPVLTLLVPKAPSELRVGSNINDEMVVDFRPAITSSPVEQYLYWPADKDVSATVAPESVIQTISIPGDQPVTGIRVPDLPRDSEFYFQAVAILADGQELASTPVIIRTPAKEIRCDCSHACRLLETDSVEVRIECYCPVGWLLTSDGRTCMQIEPTTGPALEISPTFELLPEQALEGKVPLISQITPLQPLIEVTASSPLPTDEYGNLIIADLEDHIPPHILPTDAVGREIRPVVFFNGTKLRMNEDGNYLDPLGRIVTRDEEQRALGPDGQLLKLDANGNYVYPLLDKYGEPIPTDDSLRPLFEVVDEEGVHWPRDNKGHVLGPNNRPIPTDITGQFLGPGSSPLPTNFYGQFLMSRKEDLVVPTDSLGYPIYQVVYPDGQPLPTLMSGQFINPDRGVEFMKDDQGIPLDSQGNHLKQDEKGNFVFQPIIDRYPDKDLPEKITEEASIEQSTLPTDWTPGQKFETTKLTPISGRPGKVVDEHGQPLSTSSDGLLLGPDGSPLPTDAEGQFVLSWGQEREELPSESTAPISEIGPDGLPQPDAERQQIPPAFPESKDQPSLESELKCNLREAVLDILIAFNSELIQPYGEHLRRAMTELLSHLDLAADIARVGILHFGKSVIIPVSLGGYHEYVYDRDKKNQSLSISRINQMLDQIDRMQSASSALGVPDVSTVYHAAIQQFSSFGRNQNIPKILLVFSSGEDIFSDTTARDLLASHDIFSILVGPSSYDSEIAEESSEHVLVNRWELLDGNRLADYLEAACARKALKLPKSRTKFVTGKDTKEISTIPPIIFPQIVPSSVDHCLALQGRSSIVLMVETSQESSSLHSELRQILLQFIHEYVKEKNPQIGILYYGDTVDIGGDVDQHNYNELEVSIKEMHFIGGVSNPLLAIRTAQKLLVKLGAETIKLVIHIHRHKLKLEHESELRRIIKSENIALLDLFYERYPLPLDELGRPIDTEGRLLPTDSQGHFLLHSTRPDQVLATRIPQPSPLPTDELGHVSKDREPEVGRGEMALPTDQTGKFIHSVIDSNTGEPLLTDQFGRYLDINGELLPMDDFGRPLDPINGRLLPTNKFGQYIYTAPSLTSRVSSMPEIGPYQSPIPGKPKFPIDEFSAERIPVVDKFGDNNEPLPLDSWSRPLDVDGLTPLPTNRHGQFVYTPAEITPTISGPLSPSPIPTDQWGIPITPDEGESTIQLLPTDGTGKEIFPVISAQNGLLLPRNSEGRYLGARNELIPIDDFGRPLDSHGRVLPINEFGQFIYTETYKEITPTLNYAEDMDEQKQPIWLTPDSGQRRRNGSSDGHCFIENFIELLLIFDTSANVKILDYRMMKESIKGFLLDHFDLRPNLGVRVGLLKYGDSVEVPVALGDYDSEAELLARIGETRRLKGEPNLPLALREAAGEFQLSGAGDALRIVLVWKSGNSSDSDVGQIQAASDTLRQQYGAKILAITAAGHYSNGDLALTGAEELIFAFDGWREAKPKRLAEVADKICEFMVPTSIMPSWPSFRAKSTLPPKITSYPRDCRRIDYPLDFIIVLDAANFDRSQFSKILESLATLVDESFNLSPDVVRVGLIVYSDKVAVPVALGNYDDKIELLSKMSASPLFSDPPAIALRGLEAAGQQFRLHSRPKASRVLLMVTNGKHRGNAAPLGQELRENLLVKIYSVAIGASSEQLASLQRVIGGPKLAAERMLQLDSVDELSDPTATTASNNSHNGGRFPLCAWLCCSSSCCSASETEDGVGDKRMGEMEEEEFEQQRQQSSNAATYSNFEVTGASGNNIASRKHSPGMDSLQHTKTPCRKVSPTVSFGPQTITAASSIKGSPILTSRTTKRSTVDVLHRFAQDLCAVNSSGRRAKFHKFSLGEERWKWNSLDGNTCEPRTSKSLPISGRPSSAHHTQHNHNYQHLNNLLPGRDFLCSPTPIAEDGPLSWQPGFAEVLGMYKLK</sequence>
<dbReference type="Gene3D" id="2.10.70.10">
    <property type="entry name" value="Complement Module, domain 1"/>
    <property type="match status" value="1"/>
</dbReference>
<feature type="domain" description="Ig-like" evidence="6">
    <location>
        <begin position="279"/>
        <end position="370"/>
    </location>
</feature>
<evidence type="ECO:0000256" key="1">
    <source>
        <dbReference type="ARBA" id="ARBA00004239"/>
    </source>
</evidence>
<dbReference type="InterPro" id="IPR003599">
    <property type="entry name" value="Ig_sub"/>
</dbReference>
<evidence type="ECO:0000259" key="7">
    <source>
        <dbReference type="PROSITE" id="PS50853"/>
    </source>
</evidence>
<feature type="domain" description="Ig-like" evidence="6">
    <location>
        <begin position="1577"/>
        <end position="1650"/>
    </location>
</feature>
<dbReference type="InterPro" id="IPR013151">
    <property type="entry name" value="Immunoglobulin_dom"/>
</dbReference>
<dbReference type="Pfam" id="PF00092">
    <property type="entry name" value="VWA"/>
    <property type="match status" value="2"/>
</dbReference>
<dbReference type="CDD" id="cd00033">
    <property type="entry name" value="CCP"/>
    <property type="match status" value="1"/>
</dbReference>
<accession>A0A915LWF1</accession>
<dbReference type="InterPro" id="IPR036465">
    <property type="entry name" value="vWFA_dom_sf"/>
</dbReference>
<dbReference type="SMART" id="SM00327">
    <property type="entry name" value="VWA"/>
    <property type="match status" value="3"/>
</dbReference>
<dbReference type="SUPFAM" id="SSF48726">
    <property type="entry name" value="Immunoglobulin"/>
    <property type="match status" value="2"/>
</dbReference>
<feature type="domain" description="VWFA" evidence="5">
    <location>
        <begin position="2972"/>
        <end position="3151"/>
    </location>
</feature>
<feature type="domain" description="Fibronectin type-III" evidence="7">
    <location>
        <begin position="716"/>
        <end position="810"/>
    </location>
</feature>